<evidence type="ECO:0000256" key="4">
    <source>
        <dbReference type="ARBA" id="ARBA00004613"/>
    </source>
</evidence>
<keyword evidence="9" id="KW-0645">Protease</keyword>
<keyword evidence="11 22" id="KW-0732">Signal</keyword>
<evidence type="ECO:0000256" key="6">
    <source>
        <dbReference type="ARBA" id="ARBA00014116"/>
    </source>
</evidence>
<keyword evidence="18" id="KW-0325">Glycoprotein</keyword>
<keyword evidence="15" id="KW-0333">Golgi apparatus</keyword>
<comment type="subcellular location">
    <subcellularLocation>
        <location evidence="1">Endoplasmic reticulum</location>
    </subcellularLocation>
    <subcellularLocation>
        <location evidence="3">Golgi apparatus</location>
    </subcellularLocation>
    <subcellularLocation>
        <location evidence="2">Lysosome</location>
    </subcellularLocation>
    <subcellularLocation>
        <location evidence="4">Secreted</location>
    </subcellularLocation>
</comment>
<dbReference type="InterPro" id="IPR007484">
    <property type="entry name" value="Peptidase_M28"/>
</dbReference>
<evidence type="ECO:0000256" key="18">
    <source>
        <dbReference type="ARBA" id="ARBA00023180"/>
    </source>
</evidence>
<dbReference type="AlphaFoldDB" id="A0A7E5WAY3"/>
<dbReference type="GO" id="GO:0006508">
    <property type="term" value="P:proteolysis"/>
    <property type="evidence" value="ECO:0007669"/>
    <property type="project" value="UniProtKB-KW"/>
</dbReference>
<evidence type="ECO:0000256" key="16">
    <source>
        <dbReference type="ARBA" id="ARBA00023049"/>
    </source>
</evidence>
<dbReference type="RefSeq" id="XP_026737863.1">
    <property type="nucleotide sequence ID" value="XM_026882062.1"/>
</dbReference>
<dbReference type="GeneID" id="113501065"/>
<keyword evidence="19" id="KW-0458">Lysosome</keyword>
<keyword evidence="8" id="KW-0121">Carboxypeptidase</keyword>
<evidence type="ECO:0000256" key="5">
    <source>
        <dbReference type="ARBA" id="ARBA00010918"/>
    </source>
</evidence>
<keyword evidence="24" id="KW-1185">Reference proteome</keyword>
<feature type="chain" id="PRO_5028999676" description="Carboxypeptidase Q" evidence="22">
    <location>
        <begin position="21"/>
        <end position="471"/>
    </location>
</feature>
<dbReference type="GO" id="GO:0005794">
    <property type="term" value="C:Golgi apparatus"/>
    <property type="evidence" value="ECO:0007669"/>
    <property type="project" value="UniProtKB-SubCell"/>
</dbReference>
<protein>
    <recommendedName>
        <fullName evidence="6">Carboxypeptidase Q</fullName>
    </recommendedName>
    <alternativeName>
        <fullName evidence="21">Plasma glutamate carboxypeptidase</fullName>
    </alternativeName>
</protein>
<gene>
    <name evidence="25" type="primary">LOC113501065</name>
</gene>
<dbReference type="Proteomes" id="UP000322000">
    <property type="component" value="Chromosome 2"/>
</dbReference>
<evidence type="ECO:0000256" key="1">
    <source>
        <dbReference type="ARBA" id="ARBA00004240"/>
    </source>
</evidence>
<dbReference type="Pfam" id="PF04389">
    <property type="entry name" value="Peptidase_M28"/>
    <property type="match status" value="1"/>
</dbReference>
<evidence type="ECO:0000313" key="25">
    <source>
        <dbReference type="RefSeq" id="XP_026737863.1"/>
    </source>
</evidence>
<dbReference type="OrthoDB" id="10013407at2759"/>
<sequence>MMDILLKLIIVSLCVVVVKPSVIIQRYDDDCVLDPELVEEIASYQNVTKYIVNEIKAGLGHTMYQEYTEFIDKFGARPSGTDVLERSIDHMINLTKSKGLADVTTEELEVPHWVRIHESASMIQPHLKNIAILGFGPSVSTPPEGITAQAIVINSFEELDKINAKDIQGKIVVFDAHFISYGDTVVYRTQGASKAAKKGAVATLVRSITPFSIYSPHTGAQYYEDNVTKIPTAAITLEDADLMRRLQDEGEKIVLHINMSSTFDTKKSRNTIVDLKGTVHPEKLVIVSGHIDSWDVGQGAMDDGGGMMISWFVPVVLNLLKLKPKRTVRAILWTAEEAGLVGAQAYLNKHMDDLHNINLIMESDEGTFKPLGLDFAGSKKARCIVQEVLKQFAPINKMENSGYPGSDIVIFVRKGVPGASLLNQNEKYYWFHHSEGDTMNVQNINDVIDCSAFWAAFSYVIANLSVDIPRT</sequence>
<dbReference type="FunFam" id="3.50.30.30:FF:000009">
    <property type="entry name" value="Carboxypeptidase Q"/>
    <property type="match status" value="1"/>
</dbReference>
<evidence type="ECO:0000256" key="21">
    <source>
        <dbReference type="ARBA" id="ARBA00033328"/>
    </source>
</evidence>
<evidence type="ECO:0000256" key="2">
    <source>
        <dbReference type="ARBA" id="ARBA00004371"/>
    </source>
</evidence>
<dbReference type="GO" id="GO:0046872">
    <property type="term" value="F:metal ion binding"/>
    <property type="evidence" value="ECO:0007669"/>
    <property type="project" value="UniProtKB-KW"/>
</dbReference>
<reference evidence="25" key="1">
    <citation type="submission" date="2025-08" db="UniProtKB">
        <authorList>
            <consortium name="RefSeq"/>
        </authorList>
    </citation>
    <scope>IDENTIFICATION</scope>
</reference>
<proteinExistence type="inferred from homology"/>
<evidence type="ECO:0000256" key="12">
    <source>
        <dbReference type="ARBA" id="ARBA00022801"/>
    </source>
</evidence>
<evidence type="ECO:0000256" key="15">
    <source>
        <dbReference type="ARBA" id="ARBA00023034"/>
    </source>
</evidence>
<evidence type="ECO:0000256" key="14">
    <source>
        <dbReference type="ARBA" id="ARBA00022833"/>
    </source>
</evidence>
<dbReference type="GO" id="GO:0004180">
    <property type="term" value="F:carboxypeptidase activity"/>
    <property type="evidence" value="ECO:0007669"/>
    <property type="project" value="UniProtKB-KW"/>
</dbReference>
<keyword evidence="17" id="KW-0865">Zymogen</keyword>
<evidence type="ECO:0000256" key="8">
    <source>
        <dbReference type="ARBA" id="ARBA00022645"/>
    </source>
</evidence>
<evidence type="ECO:0000256" key="22">
    <source>
        <dbReference type="SAM" id="SignalP"/>
    </source>
</evidence>
<dbReference type="Gene3D" id="3.40.630.10">
    <property type="entry name" value="Zn peptidases"/>
    <property type="match status" value="1"/>
</dbReference>
<keyword evidence="12" id="KW-0378">Hydrolase</keyword>
<name>A0A7E5WAY3_TRINI</name>
<evidence type="ECO:0000256" key="13">
    <source>
        <dbReference type="ARBA" id="ARBA00022824"/>
    </source>
</evidence>
<organism evidence="24 25">
    <name type="scientific">Trichoplusia ni</name>
    <name type="common">Cabbage looper</name>
    <dbReference type="NCBI Taxonomy" id="7111"/>
    <lineage>
        <taxon>Eukaryota</taxon>
        <taxon>Metazoa</taxon>
        <taxon>Ecdysozoa</taxon>
        <taxon>Arthropoda</taxon>
        <taxon>Hexapoda</taxon>
        <taxon>Insecta</taxon>
        <taxon>Pterygota</taxon>
        <taxon>Neoptera</taxon>
        <taxon>Endopterygota</taxon>
        <taxon>Lepidoptera</taxon>
        <taxon>Glossata</taxon>
        <taxon>Ditrysia</taxon>
        <taxon>Noctuoidea</taxon>
        <taxon>Noctuidae</taxon>
        <taxon>Plusiinae</taxon>
        <taxon>Trichoplusia</taxon>
    </lineage>
</organism>
<keyword evidence="14" id="KW-0862">Zinc</keyword>
<dbReference type="PANTHER" id="PTHR12053:SF3">
    <property type="entry name" value="CARBOXYPEPTIDASE Q"/>
    <property type="match status" value="1"/>
</dbReference>
<dbReference type="InParanoid" id="A0A7E5WAY3"/>
<dbReference type="GO" id="GO:0005764">
    <property type="term" value="C:lysosome"/>
    <property type="evidence" value="ECO:0007669"/>
    <property type="project" value="UniProtKB-SubCell"/>
</dbReference>
<keyword evidence="7" id="KW-0964">Secreted</keyword>
<keyword evidence="13" id="KW-0256">Endoplasmic reticulum</keyword>
<evidence type="ECO:0000313" key="24">
    <source>
        <dbReference type="Proteomes" id="UP000322000"/>
    </source>
</evidence>
<evidence type="ECO:0000256" key="11">
    <source>
        <dbReference type="ARBA" id="ARBA00022729"/>
    </source>
</evidence>
<dbReference type="KEGG" id="tnl:113501065"/>
<accession>A0A7E5WAY3</accession>
<dbReference type="GO" id="GO:0043171">
    <property type="term" value="P:peptide catabolic process"/>
    <property type="evidence" value="ECO:0007669"/>
    <property type="project" value="TreeGrafter"/>
</dbReference>
<comment type="subunit">
    <text evidence="20">Homodimer. The monomeric form is inactive while the homodimer is active.</text>
</comment>
<feature type="domain" description="Peptidase M28" evidence="23">
    <location>
        <begin position="270"/>
        <end position="443"/>
    </location>
</feature>
<dbReference type="PANTHER" id="PTHR12053">
    <property type="entry name" value="PROTEASE FAMILY M28 PLASMA GLUTAMATE CARBOXYPEPTIDASE-RELATED"/>
    <property type="match status" value="1"/>
</dbReference>
<evidence type="ECO:0000256" key="20">
    <source>
        <dbReference type="ARBA" id="ARBA00025833"/>
    </source>
</evidence>
<dbReference type="GO" id="GO:0005615">
    <property type="term" value="C:extracellular space"/>
    <property type="evidence" value="ECO:0007669"/>
    <property type="project" value="TreeGrafter"/>
</dbReference>
<feature type="signal peptide" evidence="22">
    <location>
        <begin position="1"/>
        <end position="20"/>
    </location>
</feature>
<evidence type="ECO:0000256" key="3">
    <source>
        <dbReference type="ARBA" id="ARBA00004555"/>
    </source>
</evidence>
<keyword evidence="10" id="KW-0479">Metal-binding</keyword>
<evidence type="ECO:0000256" key="19">
    <source>
        <dbReference type="ARBA" id="ARBA00023228"/>
    </source>
</evidence>
<comment type="similarity">
    <text evidence="5">Belongs to the peptidase M28 family.</text>
</comment>
<dbReference type="GO" id="GO:0005783">
    <property type="term" value="C:endoplasmic reticulum"/>
    <property type="evidence" value="ECO:0007669"/>
    <property type="project" value="UniProtKB-SubCell"/>
</dbReference>
<dbReference type="SUPFAM" id="SSF53187">
    <property type="entry name" value="Zn-dependent exopeptidases"/>
    <property type="match status" value="1"/>
</dbReference>
<evidence type="ECO:0000256" key="17">
    <source>
        <dbReference type="ARBA" id="ARBA00023145"/>
    </source>
</evidence>
<dbReference type="Gene3D" id="3.50.30.30">
    <property type="match status" value="1"/>
</dbReference>
<dbReference type="GO" id="GO:0070573">
    <property type="term" value="F:metallodipeptidase activity"/>
    <property type="evidence" value="ECO:0007669"/>
    <property type="project" value="InterPro"/>
</dbReference>
<evidence type="ECO:0000256" key="10">
    <source>
        <dbReference type="ARBA" id="ARBA00022723"/>
    </source>
</evidence>
<evidence type="ECO:0000256" key="7">
    <source>
        <dbReference type="ARBA" id="ARBA00022525"/>
    </source>
</evidence>
<dbReference type="InterPro" id="IPR039866">
    <property type="entry name" value="CPQ"/>
</dbReference>
<keyword evidence="16" id="KW-0482">Metalloprotease</keyword>
<evidence type="ECO:0000256" key="9">
    <source>
        <dbReference type="ARBA" id="ARBA00022670"/>
    </source>
</evidence>
<evidence type="ECO:0000259" key="23">
    <source>
        <dbReference type="Pfam" id="PF04389"/>
    </source>
</evidence>